<dbReference type="EMBL" id="JAOYEY010000051">
    <property type="protein sequence ID" value="MCV9888737.1"/>
    <property type="molecule type" value="Genomic_DNA"/>
</dbReference>
<evidence type="ECO:0000313" key="3">
    <source>
        <dbReference type="Proteomes" id="UP001526147"/>
    </source>
</evidence>
<protein>
    <submittedName>
        <fullName evidence="2">ABC transporter substrate-binding protein</fullName>
    </submittedName>
</protein>
<dbReference type="InterPro" id="IPR006059">
    <property type="entry name" value="SBP"/>
</dbReference>
<dbReference type="InterPro" id="IPR050490">
    <property type="entry name" value="Bact_solute-bd_prot1"/>
</dbReference>
<keyword evidence="3" id="KW-1185">Reference proteome</keyword>
<evidence type="ECO:0000256" key="1">
    <source>
        <dbReference type="SAM" id="SignalP"/>
    </source>
</evidence>
<dbReference type="PROSITE" id="PS51257">
    <property type="entry name" value="PROKAR_LIPOPROTEIN"/>
    <property type="match status" value="1"/>
</dbReference>
<evidence type="ECO:0000313" key="2">
    <source>
        <dbReference type="EMBL" id="MCV9888737.1"/>
    </source>
</evidence>
<reference evidence="2 3" key="1">
    <citation type="submission" date="2022-10" db="EMBL/GenBank/DDBJ databases">
        <title>Draft genome assembly of moderately radiation resistant bacterium Metabacillus halosaccharovorans.</title>
        <authorList>
            <person name="Pal S."/>
            <person name="Gopinathan A."/>
        </authorList>
    </citation>
    <scope>NUCLEOTIDE SEQUENCE [LARGE SCALE GENOMIC DNA]</scope>
    <source>
        <strain evidence="2 3">VITHBRA001</strain>
    </source>
</reference>
<dbReference type="SUPFAM" id="SSF53850">
    <property type="entry name" value="Periplasmic binding protein-like II"/>
    <property type="match status" value="1"/>
</dbReference>
<dbReference type="Gene3D" id="3.40.190.10">
    <property type="entry name" value="Periplasmic binding protein-like II"/>
    <property type="match status" value="2"/>
</dbReference>
<name>A0ABT3DNY1_9BACI</name>
<sequence length="555" mass="63112">MRSCYKVFSLVLLTALLSIMAACQNSKEEVTTNTEGKGPVTLTVFDSDTNPDWEKMESPVGQKIKEDTGVTLDPEFDIEGGQTKIPLMVASGEYPDMILPKNEASTLVDAGALIDLAPLIEEHAPNIKKMLGDDINRLKWSKDDPSIYILSNNTVGEDRANPNFGALVQHDVVRELGYPEMKTLEDLENAIREYKKLHPEINGQPTIGLTLQTDGWRLQSATLNSGFMMTGGADDGEYFVDPETFEATLHYRRPAEKEVFRWYNKMNDEGLLDPDSFVQKHDQWLSKLSTGRALATIAPDWMIYEAQSALREAGMEERMYGMYPITLSEEYNHNAFRDNGFQVGWGIGITKDCKDPVRAIKFLDYLVKEETQVMLNWGIEGEHYEVVDGKRVIPEDVLERRNNDKNFLKETGIGYNFSRFAPRYGDGALDSTGQTYTINTREQQIANQTEIEKEVLKNYGVELWKDLYPSKDEIPVSPWGAAYNLPIPAGSKLEVNNQRMLDITFKRVPEAILSEPKKFDEIWDQYMKDLDKLGVEESEEEFTEIVKDTVELWNN</sequence>
<dbReference type="Proteomes" id="UP001526147">
    <property type="component" value="Unassembled WGS sequence"/>
</dbReference>
<dbReference type="PANTHER" id="PTHR43649">
    <property type="entry name" value="ARABINOSE-BINDING PROTEIN-RELATED"/>
    <property type="match status" value="1"/>
</dbReference>
<proteinExistence type="predicted"/>
<comment type="caution">
    <text evidence="2">The sequence shown here is derived from an EMBL/GenBank/DDBJ whole genome shotgun (WGS) entry which is preliminary data.</text>
</comment>
<dbReference type="CDD" id="cd13582">
    <property type="entry name" value="PBP2_AlgQ_like_3"/>
    <property type="match status" value="1"/>
</dbReference>
<keyword evidence="1" id="KW-0732">Signal</keyword>
<feature type="signal peptide" evidence="1">
    <location>
        <begin position="1"/>
        <end position="21"/>
    </location>
</feature>
<dbReference type="RefSeq" id="WP_264144775.1">
    <property type="nucleotide sequence ID" value="NZ_JAOYEY010000051.1"/>
</dbReference>
<gene>
    <name evidence="2" type="ORF">OIH86_24075</name>
</gene>
<accession>A0ABT3DNY1</accession>
<feature type="chain" id="PRO_5045131620" evidence="1">
    <location>
        <begin position="22"/>
        <end position="555"/>
    </location>
</feature>
<organism evidence="2 3">
    <name type="scientific">Metabacillus halosaccharovorans</name>
    <dbReference type="NCBI Taxonomy" id="930124"/>
    <lineage>
        <taxon>Bacteria</taxon>
        <taxon>Bacillati</taxon>
        <taxon>Bacillota</taxon>
        <taxon>Bacilli</taxon>
        <taxon>Bacillales</taxon>
        <taxon>Bacillaceae</taxon>
        <taxon>Metabacillus</taxon>
    </lineage>
</organism>
<dbReference type="PANTHER" id="PTHR43649:SF12">
    <property type="entry name" value="DIACETYLCHITOBIOSE BINDING PROTEIN DASA"/>
    <property type="match status" value="1"/>
</dbReference>
<dbReference type="Pfam" id="PF13416">
    <property type="entry name" value="SBP_bac_8"/>
    <property type="match status" value="1"/>
</dbReference>